<keyword evidence="2" id="KW-0732">Signal</keyword>
<name>A0A6B0UZA4_IXORI</name>
<feature type="signal peptide" evidence="2">
    <location>
        <begin position="1"/>
        <end position="24"/>
    </location>
</feature>
<evidence type="ECO:0008006" key="4">
    <source>
        <dbReference type="Google" id="ProtNLM"/>
    </source>
</evidence>
<protein>
    <recommendedName>
        <fullName evidence="4">Secreted protein</fullName>
    </recommendedName>
</protein>
<dbReference type="EMBL" id="GIFC01012939">
    <property type="protein sequence ID" value="MXU95022.1"/>
    <property type="molecule type" value="Transcribed_RNA"/>
</dbReference>
<sequence length="176" mass="19782">MRSPRRSASSMWCVLMITVRPSLSLSRRSQMERRAWGSTPAVGSSNSTVRLPPTKARDTDSLRRRPPESCPGNWCLLCSRDRSRRKASASRAASFAPRPLSRPKNHRCSATVRSSKRTLCCGQVPRLRRIASISLRTSRPQMKAVPLVGGYSPVRIDMVVVFPAPLCPRKEVIWPW</sequence>
<dbReference type="AlphaFoldDB" id="A0A6B0UZA4"/>
<evidence type="ECO:0000256" key="1">
    <source>
        <dbReference type="SAM" id="MobiDB-lite"/>
    </source>
</evidence>
<feature type="region of interest" description="Disordered" evidence="1">
    <location>
        <begin position="26"/>
        <end position="67"/>
    </location>
</feature>
<feature type="chain" id="PRO_5025475262" description="Secreted protein" evidence="2">
    <location>
        <begin position="25"/>
        <end position="176"/>
    </location>
</feature>
<evidence type="ECO:0000256" key="2">
    <source>
        <dbReference type="SAM" id="SignalP"/>
    </source>
</evidence>
<organism evidence="3">
    <name type="scientific">Ixodes ricinus</name>
    <name type="common">Common tick</name>
    <name type="synonym">Acarus ricinus</name>
    <dbReference type="NCBI Taxonomy" id="34613"/>
    <lineage>
        <taxon>Eukaryota</taxon>
        <taxon>Metazoa</taxon>
        <taxon>Ecdysozoa</taxon>
        <taxon>Arthropoda</taxon>
        <taxon>Chelicerata</taxon>
        <taxon>Arachnida</taxon>
        <taxon>Acari</taxon>
        <taxon>Parasitiformes</taxon>
        <taxon>Ixodida</taxon>
        <taxon>Ixodoidea</taxon>
        <taxon>Ixodidae</taxon>
        <taxon>Ixodinae</taxon>
        <taxon>Ixodes</taxon>
    </lineage>
</organism>
<reference evidence="3" key="1">
    <citation type="submission" date="2019-12" db="EMBL/GenBank/DDBJ databases">
        <title>An insight into the sialome of adult female Ixodes ricinus ticks feeding for 6 days.</title>
        <authorList>
            <person name="Perner J."/>
            <person name="Ribeiro J.M.C."/>
        </authorList>
    </citation>
    <scope>NUCLEOTIDE SEQUENCE</scope>
    <source>
        <strain evidence="3">Semi-engorged</strain>
        <tissue evidence="3">Salivary glands</tissue>
    </source>
</reference>
<evidence type="ECO:0000313" key="3">
    <source>
        <dbReference type="EMBL" id="MXU95022.1"/>
    </source>
</evidence>
<proteinExistence type="predicted"/>
<feature type="compositionally biased region" description="Basic and acidic residues" evidence="1">
    <location>
        <begin position="55"/>
        <end position="67"/>
    </location>
</feature>
<accession>A0A6B0UZA4</accession>